<name>A0A168H8D5_MUCCL</name>
<feature type="transmembrane region" description="Helical" evidence="1">
    <location>
        <begin position="198"/>
        <end position="216"/>
    </location>
</feature>
<protein>
    <submittedName>
        <fullName evidence="2">Uncharacterized protein</fullName>
    </submittedName>
</protein>
<reference evidence="2 3" key="1">
    <citation type="submission" date="2015-06" db="EMBL/GenBank/DDBJ databases">
        <title>Expansion of signal transduction pathways in fungi by whole-genome duplication.</title>
        <authorList>
            <consortium name="DOE Joint Genome Institute"/>
            <person name="Corrochano L.M."/>
            <person name="Kuo A."/>
            <person name="Marcet-Houben M."/>
            <person name="Polaino S."/>
            <person name="Salamov A."/>
            <person name="Villalobos J.M."/>
            <person name="Alvarez M.I."/>
            <person name="Avalos J."/>
            <person name="Benito E.P."/>
            <person name="Benoit I."/>
            <person name="Burger G."/>
            <person name="Camino L.P."/>
            <person name="Canovas D."/>
            <person name="Cerda-Olmedo E."/>
            <person name="Cheng J.-F."/>
            <person name="Dominguez A."/>
            <person name="Elias M."/>
            <person name="Eslava A.P."/>
            <person name="Glaser F."/>
            <person name="Grimwood J."/>
            <person name="Gutierrez G."/>
            <person name="Heitman J."/>
            <person name="Henrissat B."/>
            <person name="Iturriaga E.A."/>
            <person name="Lang B.F."/>
            <person name="Lavin J.L."/>
            <person name="Lee S."/>
            <person name="Li W."/>
            <person name="Lindquist E."/>
            <person name="Lopez-Garcia S."/>
            <person name="Luque E.M."/>
            <person name="Marcos A.T."/>
            <person name="Martin J."/>
            <person name="Mccluskey K."/>
            <person name="Medina H.R."/>
            <person name="Miralles-Duran A."/>
            <person name="Miyazaki A."/>
            <person name="Munoz-Torres E."/>
            <person name="Oguiza J.A."/>
            <person name="Ohm R."/>
            <person name="Olmedo M."/>
            <person name="Orejas M."/>
            <person name="Ortiz-Castellanos L."/>
            <person name="Pisabarro A.G."/>
            <person name="Rodriguez-Romero J."/>
            <person name="Ruiz-Herrera J."/>
            <person name="Ruiz-Vazquez R."/>
            <person name="Sanz C."/>
            <person name="Schackwitz W."/>
            <person name="Schmutz J."/>
            <person name="Shahriari M."/>
            <person name="Shelest E."/>
            <person name="Silva-Franco F."/>
            <person name="Soanes D."/>
            <person name="Syed K."/>
            <person name="Tagua V.G."/>
            <person name="Talbot N.J."/>
            <person name="Thon M."/>
            <person name="De Vries R.P."/>
            <person name="Wiebenga A."/>
            <person name="Yadav J.S."/>
            <person name="Braun E.L."/>
            <person name="Baker S."/>
            <person name="Garre V."/>
            <person name="Horwitz B."/>
            <person name="Torres-Martinez S."/>
            <person name="Idnurm A."/>
            <person name="Herrera-Estrella A."/>
            <person name="Gabaldon T."/>
            <person name="Grigoriev I.V."/>
        </authorList>
    </citation>
    <scope>NUCLEOTIDE SEQUENCE [LARGE SCALE GENOMIC DNA]</scope>
    <source>
        <strain evidence="2 3">CBS 277.49</strain>
    </source>
</reference>
<dbReference type="VEuPathDB" id="FungiDB:MUCCIDRAFT_115405"/>
<feature type="transmembrane region" description="Helical" evidence="1">
    <location>
        <begin position="51"/>
        <end position="70"/>
    </location>
</feature>
<keyword evidence="1" id="KW-1133">Transmembrane helix</keyword>
<keyword evidence="1" id="KW-0812">Transmembrane</keyword>
<evidence type="ECO:0000313" key="2">
    <source>
        <dbReference type="EMBL" id="OAC98488.1"/>
    </source>
</evidence>
<dbReference type="Proteomes" id="UP000077051">
    <property type="component" value="Unassembled WGS sequence"/>
</dbReference>
<evidence type="ECO:0000313" key="3">
    <source>
        <dbReference type="Proteomes" id="UP000077051"/>
    </source>
</evidence>
<keyword evidence="3" id="KW-1185">Reference proteome</keyword>
<proteinExistence type="predicted"/>
<accession>A0A168H8D5</accession>
<gene>
    <name evidence="2" type="ORF">MUCCIDRAFT_115405</name>
</gene>
<comment type="caution">
    <text evidence="2">The sequence shown here is derived from an EMBL/GenBank/DDBJ whole genome shotgun (WGS) entry which is preliminary data.</text>
</comment>
<dbReference type="EMBL" id="AMYB01000010">
    <property type="protein sequence ID" value="OAC98488.1"/>
    <property type="molecule type" value="Genomic_DNA"/>
</dbReference>
<feature type="transmembrane region" description="Helical" evidence="1">
    <location>
        <begin position="228"/>
        <end position="246"/>
    </location>
</feature>
<keyword evidence="1" id="KW-0472">Membrane</keyword>
<sequence>MLRLNSSAFTALIFVLMLFRSPVVVECLHLTFPIWMMAVELVFYIVVNELPGQLALAAFVATVVLLVYFFRVTRVIALCLQGVSPFDEATYAAIDERCFCAYRAPYSYGYSVDSDVAAFPPSRAASASVMLSDEVRVLSSCIADSGADECSSFVVVASRGTLGSFAADSSAVGFERSGGEGNNCDFGGAACKRAKTRFAAAMVCNVCGGLVLQAVARAGIVFSASCVVYLYLFLLLSLLVVLVLVIDASAGVLAADVFASPFSSVDVSAGYLASLPQVAMLDILAPPPVTLVGTGHPPAVPPSVTTATAVLIEREENGSFSSSVSITVTDLVVFLTQPIGTATTTTTTTTAFTTSTTTTLVAFSASAGTTMAARRVAVPHAPSRCCADATIADTSTTTLAAFTVATSIATSTISTAPSTKRISDESNRSAALEDCLTNHPFAILSLETNKDFVAVGFTDEEFNDLVNALNLELDCE</sequence>
<organism evidence="2 3">
    <name type="scientific">Mucor lusitanicus CBS 277.49</name>
    <dbReference type="NCBI Taxonomy" id="747725"/>
    <lineage>
        <taxon>Eukaryota</taxon>
        <taxon>Fungi</taxon>
        <taxon>Fungi incertae sedis</taxon>
        <taxon>Mucoromycota</taxon>
        <taxon>Mucoromycotina</taxon>
        <taxon>Mucoromycetes</taxon>
        <taxon>Mucorales</taxon>
        <taxon>Mucorineae</taxon>
        <taxon>Mucoraceae</taxon>
        <taxon>Mucor</taxon>
    </lineage>
</organism>
<dbReference type="AlphaFoldDB" id="A0A168H8D5"/>
<evidence type="ECO:0000256" key="1">
    <source>
        <dbReference type="SAM" id="Phobius"/>
    </source>
</evidence>